<name>A0ABN1IYT5_9GAMM</name>
<evidence type="ECO:0000313" key="3">
    <source>
        <dbReference type="EMBL" id="GAA0724137.1"/>
    </source>
</evidence>
<keyword evidence="2" id="KW-0732">Signal</keyword>
<organism evidence="3 4">
    <name type="scientific">Dokdonella soli</name>
    <dbReference type="NCBI Taxonomy" id="529810"/>
    <lineage>
        <taxon>Bacteria</taxon>
        <taxon>Pseudomonadati</taxon>
        <taxon>Pseudomonadota</taxon>
        <taxon>Gammaproteobacteria</taxon>
        <taxon>Lysobacterales</taxon>
        <taxon>Rhodanobacteraceae</taxon>
        <taxon>Dokdonella</taxon>
    </lineage>
</organism>
<evidence type="ECO:0000313" key="4">
    <source>
        <dbReference type="Proteomes" id="UP001501523"/>
    </source>
</evidence>
<feature type="region of interest" description="Disordered" evidence="1">
    <location>
        <begin position="32"/>
        <end position="68"/>
    </location>
</feature>
<comment type="caution">
    <text evidence="3">The sequence shown here is derived from an EMBL/GenBank/DDBJ whole genome shotgun (WGS) entry which is preliminary data.</text>
</comment>
<dbReference type="EMBL" id="BAAAEU010000028">
    <property type="protein sequence ID" value="GAA0724137.1"/>
    <property type="molecule type" value="Genomic_DNA"/>
</dbReference>
<protein>
    <recommendedName>
        <fullName evidence="5">DUF4148 domain-containing protein</fullName>
    </recommendedName>
</protein>
<feature type="signal peptide" evidence="2">
    <location>
        <begin position="1"/>
        <end position="27"/>
    </location>
</feature>
<keyword evidence="4" id="KW-1185">Reference proteome</keyword>
<evidence type="ECO:0000256" key="1">
    <source>
        <dbReference type="SAM" id="MobiDB-lite"/>
    </source>
</evidence>
<feature type="chain" id="PRO_5045828746" description="DUF4148 domain-containing protein" evidence="2">
    <location>
        <begin position="28"/>
        <end position="165"/>
    </location>
</feature>
<dbReference type="RefSeq" id="WP_343793911.1">
    <property type="nucleotide sequence ID" value="NZ_BAAAEU010000028.1"/>
</dbReference>
<dbReference type="Proteomes" id="UP001501523">
    <property type="component" value="Unassembled WGS sequence"/>
</dbReference>
<evidence type="ECO:0000256" key="2">
    <source>
        <dbReference type="SAM" id="SignalP"/>
    </source>
</evidence>
<reference evidence="3 4" key="1">
    <citation type="journal article" date="2019" name="Int. J. Syst. Evol. Microbiol.">
        <title>The Global Catalogue of Microorganisms (GCM) 10K type strain sequencing project: providing services to taxonomists for standard genome sequencing and annotation.</title>
        <authorList>
            <consortium name="The Broad Institute Genomics Platform"/>
            <consortium name="The Broad Institute Genome Sequencing Center for Infectious Disease"/>
            <person name="Wu L."/>
            <person name="Ma J."/>
        </authorList>
    </citation>
    <scope>NUCLEOTIDE SEQUENCE [LARGE SCALE GENOMIC DNA]</scope>
    <source>
        <strain evidence="3 4">JCM 15421</strain>
    </source>
</reference>
<proteinExistence type="predicted"/>
<evidence type="ECO:0008006" key="5">
    <source>
        <dbReference type="Google" id="ProtNLM"/>
    </source>
</evidence>
<gene>
    <name evidence="3" type="ORF">GCM10009105_36630</name>
</gene>
<sequence length="165" mass="18394">MDVDLHQSMIFRCVALLSLVVAWDALAQPAPMNQKSDTSAVARPLEKPTPAKTAGKSNGTDSVTDNEDDDLELAFVPSLSALLVRAEQLKGSPLTRRQVEAIRDESYVIALPAEVVRATERRRGYADIDPEHAWEQWQKLRMRLVADKELARKIATSRGDDEKKN</sequence>
<accession>A0ABN1IYT5</accession>